<dbReference type="GO" id="GO:0005886">
    <property type="term" value="C:plasma membrane"/>
    <property type="evidence" value="ECO:0007669"/>
    <property type="project" value="UniProtKB-SubCell"/>
</dbReference>
<evidence type="ECO:0000313" key="8">
    <source>
        <dbReference type="EMBL" id="KAB2585275.1"/>
    </source>
</evidence>
<comment type="similarity">
    <text evidence="2">Belongs to the VirD4/TraG family.</text>
</comment>
<feature type="transmembrane region" description="Helical" evidence="7">
    <location>
        <begin position="21"/>
        <end position="39"/>
    </location>
</feature>
<evidence type="ECO:0008006" key="10">
    <source>
        <dbReference type="Google" id="ProtNLM"/>
    </source>
</evidence>
<evidence type="ECO:0000256" key="4">
    <source>
        <dbReference type="ARBA" id="ARBA00022692"/>
    </source>
</evidence>
<reference evidence="8 9" key="1">
    <citation type="journal article" date="2017" name="Poromechanics V (2013)">
        <title>Genomic Characterization of the Arsenic-Tolerant Actinobacterium, &lt;i&gt;Rhodococcus erythropolis&lt;/i&gt; S43.</title>
        <authorList>
            <person name="Retamal-Morales G."/>
            <person name="Mehnert M."/>
            <person name="Schwabe R."/>
            <person name="Tischler D."/>
            <person name="Schloemann M."/>
            <person name="Levican G.J."/>
        </authorList>
    </citation>
    <scope>NUCLEOTIDE SEQUENCE [LARGE SCALE GENOMIC DNA]</scope>
    <source>
        <strain evidence="8 9">S43</strain>
    </source>
</reference>
<proteinExistence type="inferred from homology"/>
<dbReference type="Pfam" id="PF02534">
    <property type="entry name" value="T4SS-DNA_transf"/>
    <property type="match status" value="1"/>
</dbReference>
<dbReference type="InterPro" id="IPR027417">
    <property type="entry name" value="P-loop_NTPase"/>
</dbReference>
<gene>
    <name evidence="8" type="ORF">BS297_11220</name>
</gene>
<evidence type="ECO:0000256" key="7">
    <source>
        <dbReference type="SAM" id="Phobius"/>
    </source>
</evidence>
<dbReference type="Proteomes" id="UP000325576">
    <property type="component" value="Unassembled WGS sequence"/>
</dbReference>
<feature type="transmembrane region" description="Helical" evidence="7">
    <location>
        <begin position="45"/>
        <end position="63"/>
    </location>
</feature>
<dbReference type="CDD" id="cd01127">
    <property type="entry name" value="TrwB_TraG_TraD_VirD4"/>
    <property type="match status" value="1"/>
</dbReference>
<comment type="subcellular location">
    <subcellularLocation>
        <location evidence="1">Cell membrane</location>
        <topology evidence="1">Multi-pass membrane protein</topology>
    </subcellularLocation>
</comment>
<dbReference type="InterPro" id="IPR003688">
    <property type="entry name" value="TraG/VirD4"/>
</dbReference>
<feature type="transmembrane region" description="Helical" evidence="7">
    <location>
        <begin position="75"/>
        <end position="102"/>
    </location>
</feature>
<dbReference type="SUPFAM" id="SSF52540">
    <property type="entry name" value="P-loop containing nucleoside triphosphate hydrolases"/>
    <property type="match status" value="1"/>
</dbReference>
<dbReference type="EMBL" id="MRBO01000351">
    <property type="protein sequence ID" value="KAB2585275.1"/>
    <property type="molecule type" value="Genomic_DNA"/>
</dbReference>
<sequence>MSGQWGPQATGGVEVIRKSGGYIVLFAFLSPLFMAYRITSGEPNTAPGVLIICGLAALLGLRHGSKGTRFAHGRWISVVVIVFLATYPMLAYAFAFVVGSMFKGRKLSLSGLKWGAKSDRQEVLASPAPSRQIVAVASKGWSKPGGGHVGWDSDGRYIGANARGAMLVIGPPGSGKSAALLIPSIFVMPGAGVVSSIKLDLLQATAFARASVGRVFHFDPGGGEQTPAGVIQARWSPLVSIRTWDDARMIATRMAAPFLGQDKPSGESDSHFMEKGRDWIEVLLYAAVLGNHPISTVADWVQNPDTADVTTEVDSALIYAASSGDQGARIAVGQHAGLLAIPDRERGSVKSSMTRLFRIYGSVSAREIGTNPNFDPKQFVRSSDTLYITASPERQQEYAPLISGLLEEIRFATYQRHAAEEQGFEPQRPHVTFILDEANNTAPIPLPAIVSEAGGQSLHVIVGIQDLSRARSRWGQAADGFLTLFPTKVVLNGVIEPYTLDALSNASGEYDRLMMGYSESTSYVGQYNIPIRQQNPNYSMTRQKVLHQGDIASLPPGKALLFEGADWFLVNISMHYSDPLWHSVKQDGQMQANQLAQANQAAFNFGPNQVPILEKGNE</sequence>
<dbReference type="InterPro" id="IPR051539">
    <property type="entry name" value="T4SS-coupling_protein"/>
</dbReference>
<dbReference type="AlphaFoldDB" id="A0A5N5E4I0"/>
<keyword evidence="5 7" id="KW-1133">Transmembrane helix</keyword>
<dbReference type="PANTHER" id="PTHR37937">
    <property type="entry name" value="CONJUGATIVE TRANSFER: DNA TRANSPORT"/>
    <property type="match status" value="1"/>
</dbReference>
<keyword evidence="3" id="KW-1003">Cell membrane</keyword>
<dbReference type="Gene3D" id="3.40.50.300">
    <property type="entry name" value="P-loop containing nucleotide triphosphate hydrolases"/>
    <property type="match status" value="1"/>
</dbReference>
<keyword evidence="6 7" id="KW-0472">Membrane</keyword>
<comment type="caution">
    <text evidence="8">The sequence shown here is derived from an EMBL/GenBank/DDBJ whole genome shotgun (WGS) entry which is preliminary data.</text>
</comment>
<keyword evidence="4 7" id="KW-0812">Transmembrane</keyword>
<evidence type="ECO:0000313" key="9">
    <source>
        <dbReference type="Proteomes" id="UP000325576"/>
    </source>
</evidence>
<organism evidence="8 9">
    <name type="scientific">Rhodococcus erythropolis</name>
    <name type="common">Arthrobacter picolinophilus</name>
    <dbReference type="NCBI Taxonomy" id="1833"/>
    <lineage>
        <taxon>Bacteria</taxon>
        <taxon>Bacillati</taxon>
        <taxon>Actinomycetota</taxon>
        <taxon>Actinomycetes</taxon>
        <taxon>Mycobacteriales</taxon>
        <taxon>Nocardiaceae</taxon>
        <taxon>Rhodococcus</taxon>
        <taxon>Rhodococcus erythropolis group</taxon>
    </lineage>
</organism>
<protein>
    <recommendedName>
        <fullName evidence="10">Type IV secretory system conjugative DNA transfer family protein</fullName>
    </recommendedName>
</protein>
<dbReference type="PANTHER" id="PTHR37937:SF1">
    <property type="entry name" value="CONJUGATIVE TRANSFER: DNA TRANSPORT"/>
    <property type="match status" value="1"/>
</dbReference>
<evidence type="ECO:0000256" key="2">
    <source>
        <dbReference type="ARBA" id="ARBA00008806"/>
    </source>
</evidence>
<accession>A0A5N5E4I0</accession>
<evidence type="ECO:0000256" key="6">
    <source>
        <dbReference type="ARBA" id="ARBA00023136"/>
    </source>
</evidence>
<evidence type="ECO:0000256" key="3">
    <source>
        <dbReference type="ARBA" id="ARBA00022475"/>
    </source>
</evidence>
<evidence type="ECO:0000256" key="1">
    <source>
        <dbReference type="ARBA" id="ARBA00004651"/>
    </source>
</evidence>
<evidence type="ECO:0000256" key="5">
    <source>
        <dbReference type="ARBA" id="ARBA00022989"/>
    </source>
</evidence>
<name>A0A5N5E4I0_RHOER</name>